<dbReference type="AlphaFoldDB" id="A0A8H7TGL1"/>
<dbReference type="PROSITE" id="PS01173">
    <property type="entry name" value="LIPASE_GDXG_HIS"/>
    <property type="match status" value="1"/>
</dbReference>
<feature type="signal peptide" evidence="4">
    <location>
        <begin position="1"/>
        <end position="20"/>
    </location>
</feature>
<dbReference type="EMBL" id="JAFJYH010000120">
    <property type="protein sequence ID" value="KAG4418775.1"/>
    <property type="molecule type" value="Genomic_DNA"/>
</dbReference>
<feature type="domain" description="Carboxylesterase type B" evidence="5">
    <location>
        <begin position="45"/>
        <end position="551"/>
    </location>
</feature>
<evidence type="ECO:0000313" key="7">
    <source>
        <dbReference type="Proteomes" id="UP000664132"/>
    </source>
</evidence>
<proteinExistence type="inferred from homology"/>
<dbReference type="GO" id="GO:0016787">
    <property type="term" value="F:hydrolase activity"/>
    <property type="evidence" value="ECO:0007669"/>
    <property type="project" value="UniProtKB-KW"/>
</dbReference>
<dbReference type="InterPro" id="IPR029058">
    <property type="entry name" value="AB_hydrolase_fold"/>
</dbReference>
<name>A0A8H7TGL1_9HELO</name>
<gene>
    <name evidence="6" type="ORF">IFR04_008057</name>
</gene>
<dbReference type="SUPFAM" id="SSF53474">
    <property type="entry name" value="alpha/beta-Hydrolases"/>
    <property type="match status" value="1"/>
</dbReference>
<keyword evidence="7" id="KW-1185">Reference proteome</keyword>
<comment type="similarity">
    <text evidence="1 4">Belongs to the type-B carboxylesterase/lipase family.</text>
</comment>
<evidence type="ECO:0000313" key="6">
    <source>
        <dbReference type="EMBL" id="KAG4418775.1"/>
    </source>
</evidence>
<dbReference type="PROSITE" id="PS00941">
    <property type="entry name" value="CARBOXYLESTERASE_B_2"/>
    <property type="match status" value="1"/>
</dbReference>
<dbReference type="InterPro" id="IPR002168">
    <property type="entry name" value="Lipase_GDXG_HIS_AS"/>
</dbReference>
<evidence type="ECO:0000256" key="3">
    <source>
        <dbReference type="ARBA" id="ARBA00022801"/>
    </source>
</evidence>
<protein>
    <recommendedName>
        <fullName evidence="4">Carboxylic ester hydrolase</fullName>
        <ecNumber evidence="4">3.1.1.-</ecNumber>
    </recommendedName>
</protein>
<dbReference type="PROSITE" id="PS00122">
    <property type="entry name" value="CARBOXYLESTERASE_B_1"/>
    <property type="match status" value="1"/>
</dbReference>
<dbReference type="Gene3D" id="3.40.50.1820">
    <property type="entry name" value="alpha/beta hydrolase"/>
    <property type="match status" value="1"/>
</dbReference>
<sequence>MILPLSLLAFALCLIAPALGQNGTTFSPPLPTVDLAYTVHQASLKNDIYNFTNIRYGQPPIGDLRFKAPVAPRMKSQEVDNGGSYPSICYQASSEWTVTAFRVALGANTSQLSYAVPTLESINVTSIPKPQPGESEDCLFLDVFVPEKIFDARQTSAGAPVIVWIHGGGYVVGSKSTQGSSGDPTGLLKAAQQKNGEGAVFVSLNYRLGAFGFLAGPSYTSGKAAPNLGLLDQRLALKWVQDNISKFGGDPKQVTLMGESAGGGSVTHQVLAFGGKRKVPFHRAVIQSPGLVPSTSPQEQDSVFARVLQHASYVVGKPITTLQQLRNLTTEQNYLTNYITVMRSEYGSYPYGPVVDGLFVPDIPAKLLMSGRFDKSVETMIGHNLNEGALFASPFITNETAFHDMVARRLPRAKPEVVNYITQNLYPPDFSGAMGYKTFYERNSLFESEVTFTCNTRFLNLATGNKSFSYFFTTPPGLHGTDIAYTFFSNLNDTTIFRQPVNATIATLMQKYLTNFALSGSPNGIGTPHFPVYGMNSSLQVLGIDGGGEQVVDPTANERKKNPENVTIVLFTDLAQHALKRNEYAKSATTVVLNLQALTNFAAV</sequence>
<dbReference type="EC" id="3.1.1.-" evidence="4"/>
<dbReference type="Pfam" id="PF00135">
    <property type="entry name" value="COesterase"/>
    <property type="match status" value="1"/>
</dbReference>
<comment type="similarity">
    <text evidence="2">Belongs to the 'GDXG' lipolytic enzyme family.</text>
</comment>
<dbReference type="PANTHER" id="PTHR11559">
    <property type="entry name" value="CARBOXYLESTERASE"/>
    <property type="match status" value="1"/>
</dbReference>
<evidence type="ECO:0000256" key="1">
    <source>
        <dbReference type="ARBA" id="ARBA00005964"/>
    </source>
</evidence>
<evidence type="ECO:0000256" key="2">
    <source>
        <dbReference type="ARBA" id="ARBA00010515"/>
    </source>
</evidence>
<dbReference type="InterPro" id="IPR019826">
    <property type="entry name" value="Carboxylesterase_B_AS"/>
</dbReference>
<comment type="caution">
    <text evidence="6">The sequence shown here is derived from an EMBL/GenBank/DDBJ whole genome shotgun (WGS) entry which is preliminary data.</text>
</comment>
<reference evidence="6" key="1">
    <citation type="submission" date="2021-02" db="EMBL/GenBank/DDBJ databases">
        <title>Genome sequence Cadophora malorum strain M34.</title>
        <authorList>
            <person name="Stefanovic E."/>
            <person name="Vu D."/>
            <person name="Scully C."/>
            <person name="Dijksterhuis J."/>
            <person name="Roader J."/>
            <person name="Houbraken J."/>
        </authorList>
    </citation>
    <scope>NUCLEOTIDE SEQUENCE</scope>
    <source>
        <strain evidence="6">M34</strain>
    </source>
</reference>
<keyword evidence="4" id="KW-0732">Signal</keyword>
<evidence type="ECO:0000259" key="5">
    <source>
        <dbReference type="Pfam" id="PF00135"/>
    </source>
</evidence>
<dbReference type="InterPro" id="IPR002018">
    <property type="entry name" value="CarbesteraseB"/>
</dbReference>
<feature type="chain" id="PRO_5034825901" description="Carboxylic ester hydrolase" evidence="4">
    <location>
        <begin position="21"/>
        <end position="604"/>
    </location>
</feature>
<dbReference type="OrthoDB" id="408631at2759"/>
<dbReference type="InterPro" id="IPR050309">
    <property type="entry name" value="Type-B_Carboxylest/Lipase"/>
</dbReference>
<keyword evidence="3 4" id="KW-0378">Hydrolase</keyword>
<accession>A0A8H7TGL1</accession>
<dbReference type="Proteomes" id="UP000664132">
    <property type="component" value="Unassembled WGS sequence"/>
</dbReference>
<evidence type="ECO:0000256" key="4">
    <source>
        <dbReference type="RuleBase" id="RU361235"/>
    </source>
</evidence>
<organism evidence="6 7">
    <name type="scientific">Cadophora malorum</name>
    <dbReference type="NCBI Taxonomy" id="108018"/>
    <lineage>
        <taxon>Eukaryota</taxon>
        <taxon>Fungi</taxon>
        <taxon>Dikarya</taxon>
        <taxon>Ascomycota</taxon>
        <taxon>Pezizomycotina</taxon>
        <taxon>Leotiomycetes</taxon>
        <taxon>Helotiales</taxon>
        <taxon>Ploettnerulaceae</taxon>
        <taxon>Cadophora</taxon>
    </lineage>
</organism>
<dbReference type="InterPro" id="IPR019819">
    <property type="entry name" value="Carboxylesterase_B_CS"/>
</dbReference>